<organism evidence="2 3">
    <name type="scientific">Vibrio orientalis CIP 102891 = ATCC 33934</name>
    <dbReference type="NCBI Taxonomy" id="675816"/>
    <lineage>
        <taxon>Bacteria</taxon>
        <taxon>Pseudomonadati</taxon>
        <taxon>Pseudomonadota</taxon>
        <taxon>Gammaproteobacteria</taxon>
        <taxon>Vibrionales</taxon>
        <taxon>Vibrionaceae</taxon>
        <taxon>Vibrio</taxon>
        <taxon>Vibrio oreintalis group</taxon>
    </lineage>
</organism>
<accession>C9QE09</accession>
<reference evidence="1 4" key="1">
    <citation type="submission" date="2009-10" db="EMBL/GenBank/DDBJ databases">
        <authorList>
            <consortium name="Los Alamos National Laboratory (LANL)"/>
            <consortium name="National Microbial Pathogen Data Resource (NMPDR)"/>
            <person name="Munk A.C."/>
            <person name="Chertkov O."/>
            <person name="Tapia R."/>
            <person name="Green L."/>
            <person name="Rogers Y."/>
            <person name="Detter J.C."/>
            <person name="Bruce D."/>
            <person name="Brettin T.S."/>
            <person name="Colwell R.R."/>
            <person name="Huq A."/>
            <person name="Grim C.J."/>
            <person name="Hasan N.A."/>
            <person name="Bartels D."/>
            <person name="Vonstein V."/>
        </authorList>
    </citation>
    <scope>NUCLEOTIDE SEQUENCE [LARGE SCALE GENOMIC DNA]</scope>
    <source>
        <strain evidence="1 4">CIP 102891</strain>
    </source>
</reference>
<gene>
    <name evidence="1" type="ORF">VIA_001307</name>
    <name evidence="2" type="ORF">VIOR3934_15331</name>
</gene>
<evidence type="ECO:0000313" key="4">
    <source>
        <dbReference type="Proteomes" id="UP000003515"/>
    </source>
</evidence>
<dbReference type="EMBL" id="AFWH01000095">
    <property type="protein sequence ID" value="EGU44536.1"/>
    <property type="molecule type" value="Genomic_DNA"/>
</dbReference>
<dbReference type="AlphaFoldDB" id="C9QE09"/>
<dbReference type="STRING" id="675816.VIA_001307"/>
<name>C9QE09_VIBOR</name>
<reference evidence="2 3" key="3">
    <citation type="journal article" date="2012" name="Int. J. Syst. Evol. Microbiol.">
        <title>Vibrio caribbeanicus sp. nov., isolated from the marine sponge Scleritoderma cyanea.</title>
        <authorList>
            <person name="Hoffmann M."/>
            <person name="Monday S.R."/>
            <person name="Allard M.W."/>
            <person name="Strain E.A."/>
            <person name="Whittaker P."/>
            <person name="Naum M."/>
            <person name="McCarthy P.J."/>
            <person name="Lopez J.V."/>
            <person name="Fischer M."/>
            <person name="Brown E.W."/>
        </authorList>
    </citation>
    <scope>NUCLEOTIDE SEQUENCE [LARGE SCALE GENOMIC DNA]</scope>
    <source>
        <strain evidence="2">CIP 102891</strain>
        <strain evidence="3">CIP 102891 / ATCC 33934</strain>
    </source>
</reference>
<dbReference type="Proteomes" id="UP000003515">
    <property type="component" value="Unassembled WGS sequence"/>
</dbReference>
<proteinExistence type="predicted"/>
<comment type="caution">
    <text evidence="2">The sequence shown here is derived from an EMBL/GenBank/DDBJ whole genome shotgun (WGS) entry which is preliminary data.</text>
</comment>
<dbReference type="Proteomes" id="UP000002817">
    <property type="component" value="Unassembled WGS sequence"/>
</dbReference>
<evidence type="ECO:0000313" key="2">
    <source>
        <dbReference type="EMBL" id="EGU44536.1"/>
    </source>
</evidence>
<protein>
    <submittedName>
        <fullName evidence="2">Uncharacterized protein</fullName>
    </submittedName>
</protein>
<evidence type="ECO:0000313" key="1">
    <source>
        <dbReference type="EMBL" id="EEX94149.1"/>
    </source>
</evidence>
<reference evidence="2" key="2">
    <citation type="submission" date="2011-08" db="EMBL/GenBank/DDBJ databases">
        <authorList>
            <person name="Hoffman M."/>
            <person name="Strain E.A."/>
            <person name="Brown E."/>
            <person name="Allard M.W."/>
        </authorList>
    </citation>
    <scope>NUCLEOTIDE SEQUENCE</scope>
    <source>
        <strain evidence="2">CIP 102891</strain>
    </source>
</reference>
<evidence type="ECO:0000313" key="3">
    <source>
        <dbReference type="Proteomes" id="UP000002817"/>
    </source>
</evidence>
<sequence>MRANVHNICSGAEISGSLISQASLLLEEIDTTLAIAQVISANVV</sequence>
<keyword evidence="4" id="KW-1185">Reference proteome</keyword>
<dbReference type="PATRIC" id="fig|675816.5.peg.4170"/>
<dbReference type="EMBL" id="ACZV01000004">
    <property type="protein sequence ID" value="EEX94149.1"/>
    <property type="molecule type" value="Genomic_DNA"/>
</dbReference>